<dbReference type="InterPro" id="IPR036388">
    <property type="entry name" value="WH-like_DNA-bd_sf"/>
</dbReference>
<dbReference type="InterPro" id="IPR005119">
    <property type="entry name" value="LysR_subst-bd"/>
</dbReference>
<dbReference type="SUPFAM" id="SSF53850">
    <property type="entry name" value="Periplasmic binding protein-like II"/>
    <property type="match status" value="1"/>
</dbReference>
<dbReference type="Pfam" id="PF00126">
    <property type="entry name" value="HTH_1"/>
    <property type="match status" value="1"/>
</dbReference>
<keyword evidence="8" id="KW-1185">Reference proteome</keyword>
<evidence type="ECO:0000313" key="8">
    <source>
        <dbReference type="Proteomes" id="UP001055167"/>
    </source>
</evidence>
<sequence>MTAIGNLSLKQIRFFVAAVDWGSLSRAASQLNVAQPALSQQIAQLEARLGTLLLTRTARGVRTTEAGDRLYRHARTILRQVEGAVADVTGHTPERGSVAIGLPTSVATILAHPLLAILLRQHPGIRPELFESLSGYLHELTMRHRLDLTILYRETPAPGLGVEPILREDLFLVARAGAVAGSAITMRDAARLPLVLPSRTHTLRSLVDARFARLGLELTVVADVDSLPTMRKAAAAGLAATILPMSALVGTGEGDRIDALRLTEPGISRPVSLCRAIDHPLTGAALIAADAMRAEMRRLVGAGTWGGATLHEP</sequence>
<feature type="domain" description="HTH lysR-type" evidence="6">
    <location>
        <begin position="7"/>
        <end position="64"/>
    </location>
</feature>
<organism evidence="7 8">
    <name type="scientific">Methylobacterium crusticola</name>
    <dbReference type="NCBI Taxonomy" id="1697972"/>
    <lineage>
        <taxon>Bacteria</taxon>
        <taxon>Pseudomonadati</taxon>
        <taxon>Pseudomonadota</taxon>
        <taxon>Alphaproteobacteria</taxon>
        <taxon>Hyphomicrobiales</taxon>
        <taxon>Methylobacteriaceae</taxon>
        <taxon>Methylobacterium</taxon>
    </lineage>
</organism>
<evidence type="ECO:0000256" key="2">
    <source>
        <dbReference type="ARBA" id="ARBA00023015"/>
    </source>
</evidence>
<evidence type="ECO:0000256" key="5">
    <source>
        <dbReference type="ARBA" id="ARBA00023163"/>
    </source>
</evidence>
<comment type="caution">
    <text evidence="7">The sequence shown here is derived from an EMBL/GenBank/DDBJ whole genome shotgun (WGS) entry which is preliminary data.</text>
</comment>
<evidence type="ECO:0000259" key="6">
    <source>
        <dbReference type="PROSITE" id="PS50931"/>
    </source>
</evidence>
<keyword evidence="3" id="KW-0238">DNA-binding</keyword>
<reference evidence="7" key="1">
    <citation type="journal article" date="2021" name="Front. Microbiol.">
        <title>Comprehensive Comparative Genomics and Phenotyping of Methylobacterium Species.</title>
        <authorList>
            <person name="Alessa O."/>
            <person name="Ogura Y."/>
            <person name="Fujitani Y."/>
            <person name="Takami H."/>
            <person name="Hayashi T."/>
            <person name="Sahin N."/>
            <person name="Tani A."/>
        </authorList>
    </citation>
    <scope>NUCLEOTIDE SEQUENCE</scope>
    <source>
        <strain evidence="7">KCTC 52305</strain>
    </source>
</reference>
<name>A0ABQ4R8D4_9HYPH</name>
<dbReference type="PRINTS" id="PR00039">
    <property type="entry name" value="HTHLYSR"/>
</dbReference>
<dbReference type="InterPro" id="IPR000847">
    <property type="entry name" value="LysR_HTH_N"/>
</dbReference>
<dbReference type="Proteomes" id="UP001055167">
    <property type="component" value="Unassembled WGS sequence"/>
</dbReference>
<comment type="similarity">
    <text evidence="1">Belongs to the LysR transcriptional regulatory family.</text>
</comment>
<dbReference type="SUPFAM" id="SSF46785">
    <property type="entry name" value="Winged helix' DNA-binding domain"/>
    <property type="match status" value="1"/>
</dbReference>
<keyword evidence="5" id="KW-0804">Transcription</keyword>
<protein>
    <submittedName>
        <fullName evidence="7">HTH-type transcriptional regulator CynR</fullName>
    </submittedName>
</protein>
<evidence type="ECO:0000256" key="3">
    <source>
        <dbReference type="ARBA" id="ARBA00023125"/>
    </source>
</evidence>
<dbReference type="PROSITE" id="PS50931">
    <property type="entry name" value="HTH_LYSR"/>
    <property type="match status" value="1"/>
</dbReference>
<dbReference type="Pfam" id="PF03466">
    <property type="entry name" value="LysR_substrate"/>
    <property type="match status" value="1"/>
</dbReference>
<accession>A0ABQ4R8D4</accession>
<reference evidence="7" key="2">
    <citation type="submission" date="2021-08" db="EMBL/GenBank/DDBJ databases">
        <authorList>
            <person name="Tani A."/>
            <person name="Ola A."/>
            <person name="Ogura Y."/>
            <person name="Katsura K."/>
            <person name="Hayashi T."/>
        </authorList>
    </citation>
    <scope>NUCLEOTIDE SEQUENCE</scope>
    <source>
        <strain evidence="7">KCTC 52305</strain>
    </source>
</reference>
<dbReference type="Gene3D" id="3.40.190.290">
    <property type="match status" value="1"/>
</dbReference>
<keyword evidence="2" id="KW-0805">Transcription regulation</keyword>
<proteinExistence type="inferred from homology"/>
<gene>
    <name evidence="7" type="primary">cynR_3</name>
    <name evidence="7" type="ORF">OPKNFCMD_6249</name>
</gene>
<dbReference type="InterPro" id="IPR036390">
    <property type="entry name" value="WH_DNA-bd_sf"/>
</dbReference>
<evidence type="ECO:0000313" key="7">
    <source>
        <dbReference type="EMBL" id="GJD53474.1"/>
    </source>
</evidence>
<keyword evidence="4" id="KW-0010">Activator</keyword>
<dbReference type="Gene3D" id="1.10.10.10">
    <property type="entry name" value="Winged helix-like DNA-binding domain superfamily/Winged helix DNA-binding domain"/>
    <property type="match status" value="1"/>
</dbReference>
<dbReference type="PANTHER" id="PTHR30293">
    <property type="entry name" value="TRANSCRIPTIONAL REGULATORY PROTEIN NAC-RELATED"/>
    <property type="match status" value="1"/>
</dbReference>
<dbReference type="RefSeq" id="WP_162501425.1">
    <property type="nucleotide sequence ID" value="NZ_BPQH01000030.1"/>
</dbReference>
<dbReference type="EMBL" id="BPQH01000030">
    <property type="protein sequence ID" value="GJD53474.1"/>
    <property type="molecule type" value="Genomic_DNA"/>
</dbReference>
<evidence type="ECO:0000256" key="4">
    <source>
        <dbReference type="ARBA" id="ARBA00023159"/>
    </source>
</evidence>
<evidence type="ECO:0000256" key="1">
    <source>
        <dbReference type="ARBA" id="ARBA00009437"/>
    </source>
</evidence>
<dbReference type="PANTHER" id="PTHR30293:SF0">
    <property type="entry name" value="NITROGEN ASSIMILATION REGULATORY PROTEIN NAC"/>
    <property type="match status" value="1"/>
</dbReference>